<evidence type="ECO:0000256" key="8">
    <source>
        <dbReference type="SAM" id="MobiDB-lite"/>
    </source>
</evidence>
<dbReference type="GeneID" id="72064633"/>
<feature type="region of interest" description="Disordered" evidence="8">
    <location>
        <begin position="463"/>
        <end position="482"/>
    </location>
</feature>
<dbReference type="InterPro" id="IPR011993">
    <property type="entry name" value="PH-like_dom_sf"/>
</dbReference>
<keyword evidence="3" id="KW-0677">Repeat</keyword>
<proteinExistence type="inferred from homology"/>
<evidence type="ECO:0000256" key="7">
    <source>
        <dbReference type="SAM" id="Coils"/>
    </source>
</evidence>
<dbReference type="CDD" id="cd13229">
    <property type="entry name" value="PH_TFIIH"/>
    <property type="match status" value="1"/>
</dbReference>
<accession>A0A9Q8QBH4</accession>
<dbReference type="Gene3D" id="2.30.29.30">
    <property type="entry name" value="Pleckstrin-homology domain (PH domain)/Phosphotyrosine-binding domain (PTB)"/>
    <property type="match status" value="1"/>
</dbReference>
<dbReference type="SUPFAM" id="SSF50729">
    <property type="entry name" value="PH domain-like"/>
    <property type="match status" value="1"/>
</dbReference>
<dbReference type="GO" id="GO:0006289">
    <property type="term" value="P:nucleotide-excision repair"/>
    <property type="evidence" value="ECO:0007669"/>
    <property type="project" value="InterPro"/>
</dbReference>
<evidence type="ECO:0000256" key="5">
    <source>
        <dbReference type="ARBA" id="ARBA00023163"/>
    </source>
</evidence>
<keyword evidence="5" id="KW-0804">Transcription</keyword>
<evidence type="ECO:0000313" key="10">
    <source>
        <dbReference type="EMBL" id="UNI16212.1"/>
    </source>
</evidence>
<comment type="similarity">
    <text evidence="2">Belongs to the TFB1 family.</text>
</comment>
<dbReference type="RefSeq" id="XP_047839693.1">
    <property type="nucleotide sequence ID" value="XM_047983721.1"/>
</dbReference>
<dbReference type="PROSITE" id="PS50858">
    <property type="entry name" value="BSD"/>
    <property type="match status" value="2"/>
</dbReference>
<dbReference type="InterPro" id="IPR013876">
    <property type="entry name" value="TFIIH_BTF_p62_N"/>
</dbReference>
<feature type="compositionally biased region" description="Polar residues" evidence="8">
    <location>
        <begin position="114"/>
        <end position="130"/>
    </location>
</feature>
<evidence type="ECO:0000256" key="2">
    <source>
        <dbReference type="ARBA" id="ARBA00009448"/>
    </source>
</evidence>
<feature type="coiled-coil region" evidence="7">
    <location>
        <begin position="556"/>
        <end position="590"/>
    </location>
</feature>
<dbReference type="InterPro" id="IPR005607">
    <property type="entry name" value="BSD_dom"/>
</dbReference>
<dbReference type="GO" id="GO:0000439">
    <property type="term" value="C:transcription factor TFIIH core complex"/>
    <property type="evidence" value="ECO:0007669"/>
    <property type="project" value="InterPro"/>
</dbReference>
<dbReference type="Pfam" id="PF03909">
    <property type="entry name" value="BSD"/>
    <property type="match status" value="2"/>
</dbReference>
<sequence length="645" mass="71137">MAIPAGRTLYKKKDGILTLSGDNQTVTWTPNSGGPPTVSLPVASITNLQQTPDSAAKVMLKIFEKSESGGDPVTYLFHFNTSEAKTEAKSIKDVLSRLLADLRANDASIPRPTATGTPSGAGSSTPVTNGSGSASASMAFASAVNAQPSSTRWFDDSQLKVDIELQQSLMKKDRALYQTYMEAMAAKPESISGAAFNSQFWSTRTNLLRAHAIEINQKRGAYNVLSTVKPRTVDGELKLNISVEQVQMIFAQHPLVKRIYNENVPKLSEAEFWSRFFLSRLSKKLRGERVTDNDRPDSLFDKYDVSENTEGFQSKIMAQSVPHIIDIEANEENQGGFRSGNAKDVEMRPRSNIPIVKTLNSLSEKIMANVAPSDPTVDDNQSTYHELSLRDLRGDTQEHRIMLNVQEQNKFFNKQDSAPSTNERIFSAQVPAEVLSRMRSNLRAFDVNGTADHSGLLATVEFDDESDSDDEERKRSQVGSRAAVKAAEKEVMSGILQQRAQKYGHASDATSPMGLSTGMVDKCALTHATSIEFLHQFWTAFLSGDPDRAAELQYLAESLKRSAARIAAVADEAETEREAVIRRRKQEIRDHFERTGKKIRWKSDMVGGGRDAVLKMMKPALDALDKAQGDYSRALAAEGIQISTE</sequence>
<dbReference type="SMART" id="SM00751">
    <property type="entry name" value="BSD"/>
    <property type="match status" value="2"/>
</dbReference>
<dbReference type="OrthoDB" id="360521at2759"/>
<dbReference type="PANTHER" id="PTHR12856">
    <property type="entry name" value="TRANSCRIPTION INITIATION FACTOR IIH-RELATED"/>
    <property type="match status" value="1"/>
</dbReference>
<evidence type="ECO:0000313" key="11">
    <source>
        <dbReference type="Proteomes" id="UP000829364"/>
    </source>
</evidence>
<dbReference type="AlphaFoldDB" id="A0A9Q8QBH4"/>
<dbReference type="EMBL" id="CP086355">
    <property type="protein sequence ID" value="UNI16212.1"/>
    <property type="molecule type" value="Genomic_DNA"/>
</dbReference>
<dbReference type="Pfam" id="PF08567">
    <property type="entry name" value="PH_TFIIH"/>
    <property type="match status" value="1"/>
</dbReference>
<feature type="region of interest" description="Disordered" evidence="8">
    <location>
        <begin position="108"/>
        <end position="132"/>
    </location>
</feature>
<evidence type="ECO:0000256" key="4">
    <source>
        <dbReference type="ARBA" id="ARBA00023015"/>
    </source>
</evidence>
<keyword evidence="6" id="KW-0539">Nucleus</keyword>
<evidence type="ECO:0000256" key="1">
    <source>
        <dbReference type="ARBA" id="ARBA00004123"/>
    </source>
</evidence>
<feature type="domain" description="BSD" evidence="9">
    <location>
        <begin position="233"/>
        <end position="284"/>
    </location>
</feature>
<organism evidence="10 11">
    <name type="scientific">Purpureocillium takamizusanense</name>
    <dbReference type="NCBI Taxonomy" id="2060973"/>
    <lineage>
        <taxon>Eukaryota</taxon>
        <taxon>Fungi</taxon>
        <taxon>Dikarya</taxon>
        <taxon>Ascomycota</taxon>
        <taxon>Pezizomycotina</taxon>
        <taxon>Sordariomycetes</taxon>
        <taxon>Hypocreomycetidae</taxon>
        <taxon>Hypocreales</taxon>
        <taxon>Ophiocordycipitaceae</taxon>
        <taxon>Purpureocillium</taxon>
    </lineage>
</organism>
<reference evidence="10" key="1">
    <citation type="submission" date="2021-11" db="EMBL/GenBank/DDBJ databases">
        <title>Purpureocillium_takamizusanense_genome.</title>
        <authorList>
            <person name="Nguyen N.-H."/>
        </authorList>
    </citation>
    <scope>NUCLEOTIDE SEQUENCE</scope>
    <source>
        <strain evidence="10">PT3</strain>
    </source>
</reference>
<dbReference type="InterPro" id="IPR027079">
    <property type="entry name" value="Tfb1/GTF2H1"/>
</dbReference>
<dbReference type="KEGG" id="ptkz:JDV02_002672"/>
<keyword evidence="11" id="KW-1185">Reference proteome</keyword>
<comment type="subcellular location">
    <subcellularLocation>
        <location evidence="1">Nucleus</location>
    </subcellularLocation>
</comment>
<keyword evidence="7" id="KW-0175">Coiled coil</keyword>
<evidence type="ECO:0000256" key="3">
    <source>
        <dbReference type="ARBA" id="ARBA00022737"/>
    </source>
</evidence>
<gene>
    <name evidence="10" type="primary">TFB1</name>
    <name evidence="10" type="ORF">JDV02_002672</name>
</gene>
<protein>
    <submittedName>
        <fullName evidence="10">RNA polymerase II transcription factor B subunit 1</fullName>
    </submittedName>
</protein>
<dbReference type="Proteomes" id="UP000829364">
    <property type="component" value="Chromosome 2"/>
</dbReference>
<feature type="domain" description="BSD" evidence="9">
    <location>
        <begin position="153"/>
        <end position="212"/>
    </location>
</feature>
<name>A0A9Q8QBH4_9HYPO</name>
<evidence type="ECO:0000256" key="6">
    <source>
        <dbReference type="ARBA" id="ARBA00023242"/>
    </source>
</evidence>
<dbReference type="GO" id="GO:0006351">
    <property type="term" value="P:DNA-templated transcription"/>
    <property type="evidence" value="ECO:0007669"/>
    <property type="project" value="InterPro"/>
</dbReference>
<keyword evidence="4" id="KW-0805">Transcription regulation</keyword>
<evidence type="ECO:0000259" key="9">
    <source>
        <dbReference type="PROSITE" id="PS50858"/>
    </source>
</evidence>